<dbReference type="RefSeq" id="WP_016354176.1">
    <property type="nucleotide sequence ID" value="NC_021294.1"/>
</dbReference>
<feature type="compositionally biased region" description="Low complexity" evidence="3">
    <location>
        <begin position="233"/>
        <end position="244"/>
    </location>
</feature>
<keyword evidence="4" id="KW-0449">Lipoprotein</keyword>
<protein>
    <submittedName>
        <fullName evidence="4">Putative VacJ family lipoprotein</fullName>
    </submittedName>
</protein>
<keyword evidence="5" id="KW-1185">Reference proteome</keyword>
<reference evidence="4 5" key="1">
    <citation type="journal article" date="2013" name="Genome Announc.">
        <title>Complete Genome Sequence of Burkholderia sp. Strain RPE64, Bacterial Symbiont of the Bean Bug Riptortus pedestris.</title>
        <authorList>
            <person name="Shibata T.F."/>
            <person name="Maeda T."/>
            <person name="Nikoh N."/>
            <person name="Yamaguchi K."/>
            <person name="Oshima K."/>
            <person name="Hattori M."/>
            <person name="Nishiyama T."/>
            <person name="Hasebe M."/>
            <person name="Fukatsu T."/>
            <person name="Kikuchi Y."/>
            <person name="Shigenobu S."/>
        </authorList>
    </citation>
    <scope>NUCLEOTIDE SEQUENCE [LARGE SCALE GENOMIC DNA]</scope>
</reference>
<dbReference type="AlphaFoldDB" id="R4WUU7"/>
<dbReference type="PANTHER" id="PTHR30035:SF3">
    <property type="entry name" value="INTERMEMBRANE PHOSPHOLIPID TRANSPORT SYSTEM LIPOPROTEIN MLAA"/>
    <property type="match status" value="1"/>
</dbReference>
<dbReference type="HOGENOM" id="CLU_059326_1_0_4"/>
<dbReference type="PANTHER" id="PTHR30035">
    <property type="entry name" value="LIPOPROTEIN VACJ-RELATED"/>
    <property type="match status" value="1"/>
</dbReference>
<evidence type="ECO:0000256" key="3">
    <source>
        <dbReference type="SAM" id="MobiDB-lite"/>
    </source>
</evidence>
<dbReference type="PRINTS" id="PR01805">
    <property type="entry name" value="VACJLIPOPROT"/>
</dbReference>
<organism evidence="4 5">
    <name type="scientific">Caballeronia insecticola</name>
    <dbReference type="NCBI Taxonomy" id="758793"/>
    <lineage>
        <taxon>Bacteria</taxon>
        <taxon>Pseudomonadati</taxon>
        <taxon>Pseudomonadota</taxon>
        <taxon>Betaproteobacteria</taxon>
        <taxon>Burkholderiales</taxon>
        <taxon>Burkholderiaceae</taxon>
        <taxon>Caballeronia</taxon>
    </lineage>
</organism>
<evidence type="ECO:0000256" key="1">
    <source>
        <dbReference type="ARBA" id="ARBA00010634"/>
    </source>
</evidence>
<dbReference type="EMBL" id="AP013059">
    <property type="protein sequence ID" value="BAN24745.1"/>
    <property type="molecule type" value="Genomic_DNA"/>
</dbReference>
<dbReference type="PATRIC" id="fig|758793.3.peg.2993"/>
<dbReference type="KEGG" id="buo:BRPE64_BCDS00840"/>
<evidence type="ECO:0000256" key="2">
    <source>
        <dbReference type="ARBA" id="ARBA00022729"/>
    </source>
</evidence>
<dbReference type="STRING" id="758793.BRPE64_BCDS00840"/>
<evidence type="ECO:0000313" key="4">
    <source>
        <dbReference type="EMBL" id="BAN24745.1"/>
    </source>
</evidence>
<evidence type="ECO:0000313" key="5">
    <source>
        <dbReference type="Proteomes" id="UP000013966"/>
    </source>
</evidence>
<dbReference type="Pfam" id="PF04333">
    <property type="entry name" value="MlaA"/>
    <property type="match status" value="1"/>
</dbReference>
<gene>
    <name evidence="4" type="ORF">BRPE64_BCDS00840</name>
</gene>
<keyword evidence="2" id="KW-0732">Signal</keyword>
<sequence length="308" mass="32370">MSLMIAGALATAGCATGPDRNPKDPLEPMNRKIFTFNDTLDTYVAKPVAQFYVDYTPSPFRTAVSNFFSNLGDFSNFANNLLQLKITDATQDLMRIAMNSVFGIGGLIDIASPAGLPKHHQDFGLTLGHYGIASGPYLVLPLLGPSSFRDATTWAVDWRVNPLSYSEAEIRWPLFGVNFVSARADLIGATDLLSAAALDKYAFVRDAYMQRRQYLLTGGGAATLPDYGDEGVSAPDGASAPEGSGAPGESGGNSEKQGLPSYVDPGAAASPAGGVGGKSPAPQESAPSSGKEQDVPQYQDPEAQPAVK</sequence>
<proteinExistence type="inferred from homology"/>
<accession>R4WUU7</accession>
<name>R4WUU7_9BURK</name>
<comment type="similarity">
    <text evidence="1">Belongs to the MlaA family.</text>
</comment>
<dbReference type="Proteomes" id="UP000013966">
    <property type="component" value="Chromosome 2"/>
</dbReference>
<reference evidence="4 5" key="2">
    <citation type="journal article" date="2018" name="Int. J. Syst. Evol. Microbiol.">
        <title>Burkholderia insecticola sp. nov., a gut symbiotic bacterium of the bean bug Riptortus pedestris.</title>
        <authorList>
            <person name="Takeshita K."/>
            <person name="Tamaki H."/>
            <person name="Ohbayashi T."/>
            <person name="Meng X.-Y."/>
            <person name="Sone T."/>
            <person name="Mitani Y."/>
            <person name="Peeters C."/>
            <person name="Kikuchi Y."/>
            <person name="Vandamme P."/>
        </authorList>
    </citation>
    <scope>NUCLEOTIDE SEQUENCE [LARGE SCALE GENOMIC DNA]</scope>
    <source>
        <strain evidence="4">RPE64</strain>
    </source>
</reference>
<feature type="region of interest" description="Disordered" evidence="3">
    <location>
        <begin position="227"/>
        <end position="308"/>
    </location>
</feature>
<dbReference type="InterPro" id="IPR007428">
    <property type="entry name" value="MlaA"/>
</dbReference>
<dbReference type="GO" id="GO:0120010">
    <property type="term" value="P:intermembrane phospholipid transfer"/>
    <property type="evidence" value="ECO:0007669"/>
    <property type="project" value="TreeGrafter"/>
</dbReference>
<feature type="compositionally biased region" description="Low complexity" evidence="3">
    <location>
        <begin position="265"/>
        <end position="282"/>
    </location>
</feature>
<dbReference type="GO" id="GO:0016020">
    <property type="term" value="C:membrane"/>
    <property type="evidence" value="ECO:0007669"/>
    <property type="project" value="InterPro"/>
</dbReference>